<gene>
    <name evidence="6" type="ORF">FEM01_01320</name>
</gene>
<dbReference type="Gene3D" id="3.40.190.290">
    <property type="match status" value="1"/>
</dbReference>
<dbReference type="FunFam" id="1.10.10.10:FF:000001">
    <property type="entry name" value="LysR family transcriptional regulator"/>
    <property type="match status" value="1"/>
</dbReference>
<comment type="similarity">
    <text evidence="1">Belongs to the LysR transcriptional regulatory family.</text>
</comment>
<keyword evidence="4" id="KW-0804">Transcription</keyword>
<dbReference type="RefSeq" id="WP_138217485.1">
    <property type="nucleotide sequence ID" value="NZ_VAUO01000001.1"/>
</dbReference>
<dbReference type="SUPFAM" id="SSF46785">
    <property type="entry name" value="Winged helix' DNA-binding domain"/>
    <property type="match status" value="1"/>
</dbReference>
<keyword evidence="3" id="KW-0238">DNA-binding</keyword>
<evidence type="ECO:0000313" key="6">
    <source>
        <dbReference type="EMBL" id="TLP64846.1"/>
    </source>
</evidence>
<dbReference type="PRINTS" id="PR00039">
    <property type="entry name" value="HTHLYSR"/>
</dbReference>
<dbReference type="FunFam" id="3.40.190.290:FF:000001">
    <property type="entry name" value="Transcriptional regulator, LysR family"/>
    <property type="match status" value="1"/>
</dbReference>
<dbReference type="GO" id="GO:0043565">
    <property type="term" value="F:sequence-specific DNA binding"/>
    <property type="evidence" value="ECO:0007669"/>
    <property type="project" value="TreeGrafter"/>
</dbReference>
<keyword evidence="2" id="KW-0805">Transcription regulation</keyword>
<evidence type="ECO:0000313" key="7">
    <source>
        <dbReference type="Proteomes" id="UP000309819"/>
    </source>
</evidence>
<dbReference type="PROSITE" id="PS50931">
    <property type="entry name" value="HTH_LYSR"/>
    <property type="match status" value="1"/>
</dbReference>
<keyword evidence="7" id="KW-1185">Reference proteome</keyword>
<dbReference type="EMBL" id="VAUO01000001">
    <property type="protein sequence ID" value="TLP64846.1"/>
    <property type="molecule type" value="Genomic_DNA"/>
</dbReference>
<accession>A0A5R8ZJ42</accession>
<dbReference type="CDD" id="cd08422">
    <property type="entry name" value="PBP2_CrgA_like"/>
    <property type="match status" value="1"/>
</dbReference>
<reference evidence="6 7" key="1">
    <citation type="submission" date="2019-05" db="EMBL/GenBank/DDBJ databases">
        <title>Pseudomonas sp. SC006 isolated from lettuce that can produce HBGAs.</title>
        <authorList>
            <person name="Wang D."/>
            <person name="Liao N."/>
            <person name="Liu D."/>
            <person name="Zhang Z."/>
            <person name="Zou S."/>
        </authorList>
    </citation>
    <scope>NUCLEOTIDE SEQUENCE [LARGE SCALE GENOMIC DNA]</scope>
    <source>
        <strain evidence="6 7">SC006</strain>
    </source>
</reference>
<evidence type="ECO:0000256" key="3">
    <source>
        <dbReference type="ARBA" id="ARBA00023125"/>
    </source>
</evidence>
<dbReference type="OrthoDB" id="9786526at2"/>
<dbReference type="InterPro" id="IPR036388">
    <property type="entry name" value="WH-like_DNA-bd_sf"/>
</dbReference>
<evidence type="ECO:0000259" key="5">
    <source>
        <dbReference type="PROSITE" id="PS50931"/>
    </source>
</evidence>
<dbReference type="Pfam" id="PF03466">
    <property type="entry name" value="LysR_substrate"/>
    <property type="match status" value="1"/>
</dbReference>
<dbReference type="AlphaFoldDB" id="A0A5R8ZJ42"/>
<sequence>MNPYEDMRIFAQVMEAGSFTAAAERLGLSKQFVSRRVMQLEARLGVRLLNRSTRRLDATPLGERYYQNGLRLLGEVQLLEQDISGQTLELRGTLRLSAPLSFAIAHLGCLLTEFLQCHPGVDVEVDLSDRAVDLIGEGYDLALRIGTLEDSSLVARRIAAVERVYCASPGYLAARGTPQVPAQLRGHDCLPYGHARQVQWQFKGEGKASSIAVSGRMRANNGEMLRDAAVAGMGITYLPTFIIGEALEQGRLVPVLEDWTLPALQLSAVYPQHRQVARPVQVFVAFLRERLARL</sequence>
<dbReference type="InterPro" id="IPR036390">
    <property type="entry name" value="WH_DNA-bd_sf"/>
</dbReference>
<dbReference type="GO" id="GO:0006351">
    <property type="term" value="P:DNA-templated transcription"/>
    <property type="evidence" value="ECO:0007669"/>
    <property type="project" value="TreeGrafter"/>
</dbReference>
<dbReference type="GO" id="GO:0003700">
    <property type="term" value="F:DNA-binding transcription factor activity"/>
    <property type="evidence" value="ECO:0007669"/>
    <property type="project" value="InterPro"/>
</dbReference>
<name>A0A5R8ZJ42_9PSED</name>
<proteinExistence type="inferred from homology"/>
<evidence type="ECO:0000256" key="4">
    <source>
        <dbReference type="ARBA" id="ARBA00023163"/>
    </source>
</evidence>
<dbReference type="SUPFAM" id="SSF53850">
    <property type="entry name" value="Periplasmic binding protein-like II"/>
    <property type="match status" value="1"/>
</dbReference>
<feature type="domain" description="HTH lysR-type" evidence="5">
    <location>
        <begin position="1"/>
        <end position="59"/>
    </location>
</feature>
<dbReference type="Proteomes" id="UP000309819">
    <property type="component" value="Unassembled WGS sequence"/>
</dbReference>
<organism evidence="6 7">
    <name type="scientific">Pseudomonas mosselii</name>
    <dbReference type="NCBI Taxonomy" id="78327"/>
    <lineage>
        <taxon>Bacteria</taxon>
        <taxon>Pseudomonadati</taxon>
        <taxon>Pseudomonadota</taxon>
        <taxon>Gammaproteobacteria</taxon>
        <taxon>Pseudomonadales</taxon>
        <taxon>Pseudomonadaceae</taxon>
        <taxon>Pseudomonas</taxon>
    </lineage>
</organism>
<protein>
    <submittedName>
        <fullName evidence="6">LysR family transcriptional regulator</fullName>
    </submittedName>
</protein>
<comment type="caution">
    <text evidence="6">The sequence shown here is derived from an EMBL/GenBank/DDBJ whole genome shotgun (WGS) entry which is preliminary data.</text>
</comment>
<evidence type="ECO:0000256" key="2">
    <source>
        <dbReference type="ARBA" id="ARBA00023015"/>
    </source>
</evidence>
<evidence type="ECO:0000256" key="1">
    <source>
        <dbReference type="ARBA" id="ARBA00009437"/>
    </source>
</evidence>
<dbReference type="InterPro" id="IPR058163">
    <property type="entry name" value="LysR-type_TF_proteobact-type"/>
</dbReference>
<dbReference type="Pfam" id="PF00126">
    <property type="entry name" value="HTH_1"/>
    <property type="match status" value="1"/>
</dbReference>
<dbReference type="PANTHER" id="PTHR30537:SF5">
    <property type="entry name" value="HTH-TYPE TRANSCRIPTIONAL ACTIVATOR TTDR-RELATED"/>
    <property type="match status" value="1"/>
</dbReference>
<dbReference type="InterPro" id="IPR005119">
    <property type="entry name" value="LysR_subst-bd"/>
</dbReference>
<dbReference type="PANTHER" id="PTHR30537">
    <property type="entry name" value="HTH-TYPE TRANSCRIPTIONAL REGULATOR"/>
    <property type="match status" value="1"/>
</dbReference>
<dbReference type="InterPro" id="IPR000847">
    <property type="entry name" value="LysR_HTH_N"/>
</dbReference>
<dbReference type="Gene3D" id="1.10.10.10">
    <property type="entry name" value="Winged helix-like DNA-binding domain superfamily/Winged helix DNA-binding domain"/>
    <property type="match status" value="1"/>
</dbReference>